<keyword evidence="3" id="KW-0217">Developmental protein</keyword>
<evidence type="ECO:0000256" key="1">
    <source>
        <dbReference type="ARBA" id="ARBA00004601"/>
    </source>
</evidence>
<comment type="subcellular location">
    <subcellularLocation>
        <location evidence="1">Golgi apparatus</location>
        <location evidence="1">trans-Golgi network</location>
    </subcellularLocation>
</comment>
<dbReference type="Proteomes" id="UP000243217">
    <property type="component" value="Unassembled WGS sequence"/>
</dbReference>
<dbReference type="Gene3D" id="1.10.472.80">
    <property type="entry name" value="Ypt/Rab-GAP domain of gyp1p, domain 3"/>
    <property type="match status" value="1"/>
</dbReference>
<dbReference type="STRING" id="74557.A0A1V9ZW22"/>
<dbReference type="AlphaFoldDB" id="A0A1V9ZW22"/>
<evidence type="ECO:0000313" key="9">
    <source>
        <dbReference type="Proteomes" id="UP000243217"/>
    </source>
</evidence>
<evidence type="ECO:0000259" key="5">
    <source>
        <dbReference type="PROSITE" id="PS50020"/>
    </source>
</evidence>
<dbReference type="GO" id="GO:0005802">
    <property type="term" value="C:trans-Golgi network"/>
    <property type="evidence" value="ECO:0007669"/>
    <property type="project" value="TreeGrafter"/>
</dbReference>
<dbReference type="PROSITE" id="PS50086">
    <property type="entry name" value="TBC_RABGAP"/>
    <property type="match status" value="1"/>
</dbReference>
<evidence type="ECO:0000256" key="2">
    <source>
        <dbReference type="ARBA" id="ARBA00014207"/>
    </source>
</evidence>
<dbReference type="PANTHER" id="PTHR13297">
    <property type="entry name" value="TBC1 DOMAIN FAMILY MEMBER 23-RELATED"/>
    <property type="match status" value="1"/>
</dbReference>
<gene>
    <name evidence="8" type="ORF">THRCLA_05435</name>
</gene>
<comment type="caution">
    <text evidence="8">The sequence shown here is derived from an EMBL/GenBank/DDBJ whole genome shotgun (WGS) entry which is preliminary data.</text>
</comment>
<organism evidence="8 9">
    <name type="scientific">Thraustotheca clavata</name>
    <dbReference type="NCBI Taxonomy" id="74557"/>
    <lineage>
        <taxon>Eukaryota</taxon>
        <taxon>Sar</taxon>
        <taxon>Stramenopiles</taxon>
        <taxon>Oomycota</taxon>
        <taxon>Saprolegniomycetes</taxon>
        <taxon>Saprolegniales</taxon>
        <taxon>Achlyaceae</taxon>
        <taxon>Thraustotheca</taxon>
    </lineage>
</organism>
<dbReference type="EMBL" id="JNBS01001216">
    <property type="protein sequence ID" value="OQS02169.1"/>
    <property type="molecule type" value="Genomic_DNA"/>
</dbReference>
<sequence>MDARTAALKRLIQRRHWQRWRIYEIGTQSSSEERLEELLESPKKDEITHWLQTKLITIPENPRNHWRGLIWQVLLHVYGRESGSADELERLKDRLATLPRDPLLKKEVADAIALMKETKGELTQTDMETILVWLLTTKAVPYTSGMAQALAPFFLVGLPLPTIYDCFYRYCALQLPHLVSGTLSFLPDDTRNPIELEQREHMIDQLLLYHDPFLASYLMQWVPDWTHRIVPLDFFYCNLYRAIPPQSYLYIMDQYLITGDMEFGLFIILAIVLLHREAILNGHDSDGIRRVLKPLWALDDPAEAKATVVCATLIKRRTPASYTTFWHRKPHPTFTTASENMPPVDMSVWEKQESKTLTGRFYWVHKKTKVAQWEHPIARHEPPPPLMCLSVSTNEVASAKCLPGYKSDLRYFIVDCRGRRSSEDMKSGGIPSGYMLDPAVFDSPEMMDSALETLLPLKSNVHLVLVGHGVSLPMILIQDEETSSLVREGIREDVAIINRAALWFQKHGFRFVSVLDGGYASWHAFLRDNPKCTMEELVGHVTSECRYCKIDARAAKALETPVKKPRRRSSLKASLSQSIHRLSLTSSSSGSSRVSFSSKDVKGKLGGWGAKFLRKRSNSSHDRLSSDSLDLDDFLADETATMHDSDDDDDEEIEIALPTLTA</sequence>
<dbReference type="PANTHER" id="PTHR13297:SF5">
    <property type="entry name" value="TBC1 DOMAIN FAMILY MEMBER 23"/>
    <property type="match status" value="1"/>
</dbReference>
<dbReference type="InterPro" id="IPR000195">
    <property type="entry name" value="Rab-GAP-TBC_dom"/>
</dbReference>
<feature type="domain" description="Rhodanese" evidence="7">
    <location>
        <begin position="499"/>
        <end position="527"/>
    </location>
</feature>
<evidence type="ECO:0000259" key="6">
    <source>
        <dbReference type="PROSITE" id="PS50086"/>
    </source>
</evidence>
<evidence type="ECO:0000259" key="7">
    <source>
        <dbReference type="PROSITE" id="PS50206"/>
    </source>
</evidence>
<dbReference type="InterPro" id="IPR001202">
    <property type="entry name" value="WW_dom"/>
</dbReference>
<keyword evidence="9" id="KW-1185">Reference proteome</keyword>
<proteinExistence type="predicted"/>
<dbReference type="PROSITE" id="PS50020">
    <property type="entry name" value="WW_DOMAIN_2"/>
    <property type="match status" value="1"/>
</dbReference>
<dbReference type="InterPro" id="IPR035969">
    <property type="entry name" value="Rab-GAP_TBC_sf"/>
</dbReference>
<keyword evidence="4" id="KW-0333">Golgi apparatus</keyword>
<dbReference type="PROSITE" id="PS50206">
    <property type="entry name" value="RHODANESE_3"/>
    <property type="match status" value="1"/>
</dbReference>
<dbReference type="GO" id="GO:0042147">
    <property type="term" value="P:retrograde transport, endosome to Golgi"/>
    <property type="evidence" value="ECO:0007669"/>
    <property type="project" value="InterPro"/>
</dbReference>
<dbReference type="InterPro" id="IPR001763">
    <property type="entry name" value="Rhodanese-like_dom"/>
</dbReference>
<feature type="domain" description="WW" evidence="5">
    <location>
        <begin position="349"/>
        <end position="378"/>
    </location>
</feature>
<accession>A0A1V9ZW22</accession>
<dbReference type="CDD" id="cd00201">
    <property type="entry name" value="WW"/>
    <property type="match status" value="1"/>
</dbReference>
<reference evidence="8 9" key="1">
    <citation type="journal article" date="2014" name="Genome Biol. Evol.">
        <title>The secreted proteins of Achlya hypogyna and Thraustotheca clavata identify the ancestral oomycete secretome and reveal gene acquisitions by horizontal gene transfer.</title>
        <authorList>
            <person name="Misner I."/>
            <person name="Blouin N."/>
            <person name="Leonard G."/>
            <person name="Richards T.A."/>
            <person name="Lane C.E."/>
        </authorList>
    </citation>
    <scope>NUCLEOTIDE SEQUENCE [LARGE SCALE GENOMIC DNA]</scope>
    <source>
        <strain evidence="8 9">ATCC 34112</strain>
    </source>
</reference>
<feature type="domain" description="Rab-GAP TBC" evidence="6">
    <location>
        <begin position="61"/>
        <end position="259"/>
    </location>
</feature>
<protein>
    <recommendedName>
        <fullName evidence="2">TBC1 domain family member 23</fullName>
    </recommendedName>
</protein>
<dbReference type="GO" id="GO:0005829">
    <property type="term" value="C:cytosol"/>
    <property type="evidence" value="ECO:0007669"/>
    <property type="project" value="GOC"/>
</dbReference>
<dbReference type="GO" id="GO:0099041">
    <property type="term" value="P:vesicle tethering to Golgi"/>
    <property type="evidence" value="ECO:0007669"/>
    <property type="project" value="TreeGrafter"/>
</dbReference>
<name>A0A1V9ZW22_9STRA</name>
<dbReference type="OrthoDB" id="73307at2759"/>
<dbReference type="Gene3D" id="2.20.70.10">
    <property type="match status" value="1"/>
</dbReference>
<dbReference type="SUPFAM" id="SSF52821">
    <property type="entry name" value="Rhodanese/Cell cycle control phosphatase"/>
    <property type="match status" value="1"/>
</dbReference>
<dbReference type="InterPro" id="IPR036873">
    <property type="entry name" value="Rhodanese-like_dom_sf"/>
</dbReference>
<dbReference type="Pfam" id="PF00566">
    <property type="entry name" value="RabGAP-TBC"/>
    <property type="match status" value="1"/>
</dbReference>
<dbReference type="InterPro" id="IPR039755">
    <property type="entry name" value="TBC1D23"/>
</dbReference>
<dbReference type="SUPFAM" id="SSF47923">
    <property type="entry name" value="Ypt/Rab-GAP domain of gyp1p"/>
    <property type="match status" value="2"/>
</dbReference>
<evidence type="ECO:0000256" key="3">
    <source>
        <dbReference type="ARBA" id="ARBA00022473"/>
    </source>
</evidence>
<evidence type="ECO:0000313" key="8">
    <source>
        <dbReference type="EMBL" id="OQS02169.1"/>
    </source>
</evidence>
<evidence type="ECO:0000256" key="4">
    <source>
        <dbReference type="ARBA" id="ARBA00023034"/>
    </source>
</evidence>